<dbReference type="EMBL" id="JAUUTY010000003">
    <property type="protein sequence ID" value="KAK1670553.1"/>
    <property type="molecule type" value="Genomic_DNA"/>
</dbReference>
<dbReference type="Proteomes" id="UP001231189">
    <property type="component" value="Unassembled WGS sequence"/>
</dbReference>
<evidence type="ECO:0000256" key="1">
    <source>
        <dbReference type="SAM" id="MobiDB-lite"/>
    </source>
</evidence>
<comment type="caution">
    <text evidence="2">The sequence shown here is derived from an EMBL/GenBank/DDBJ whole genome shotgun (WGS) entry which is preliminary data.</text>
</comment>
<keyword evidence="3" id="KW-1185">Reference proteome</keyword>
<gene>
    <name evidence="2" type="ORF">QYE76_058712</name>
</gene>
<dbReference type="PANTHER" id="PTHR33157:SF12">
    <property type="entry name" value="TRANSPOSASE TNP1_EN_SPM-LIKE DOMAIN-CONTAINING PROTEIN"/>
    <property type="match status" value="1"/>
</dbReference>
<evidence type="ECO:0000313" key="2">
    <source>
        <dbReference type="EMBL" id="KAK1670553.1"/>
    </source>
</evidence>
<protein>
    <submittedName>
        <fullName evidence="2">Uncharacterized protein</fullName>
    </submittedName>
</protein>
<evidence type="ECO:0000313" key="3">
    <source>
        <dbReference type="Proteomes" id="UP001231189"/>
    </source>
</evidence>
<feature type="non-terminal residue" evidence="2">
    <location>
        <position position="1017"/>
    </location>
</feature>
<dbReference type="Pfam" id="PF02992">
    <property type="entry name" value="Transposase_21"/>
    <property type="match status" value="1"/>
</dbReference>
<dbReference type="GO" id="GO:0032196">
    <property type="term" value="P:transposition"/>
    <property type="evidence" value="ECO:0007669"/>
    <property type="project" value="InterPro"/>
</dbReference>
<dbReference type="PANTHER" id="PTHR33157">
    <property type="entry name" value="AUTONOMOUS TRANSPOSABLE ELEMENT EN-1 MOSAIC PROTEIN-RELATED"/>
    <property type="match status" value="1"/>
</dbReference>
<dbReference type="InterPro" id="IPR039266">
    <property type="entry name" value="EN-1/SPM"/>
</dbReference>
<proteinExistence type="predicted"/>
<sequence>PDVTTPDPHCLTTTTADLDTSLFAYFLYCRGYHEIERANGEKVQTKVAVKILRYLPFIKRIQRLYMSEESSKQITWHKNGLRFKDEKGRLNMGHPSDGKAWRNFNAKYPDKANDAQNVRIAIATDGFNPYGLTQLEYYKDLELPHNIDMMHTEKNAGESIFNTVLNIPDKTKDNVKARVDVENLCDRQRLHMHPPEGNRKNWVKPHANYVLDSLQKKEAMMWLKYAVMFPDGYCSNMSKGVNLTTGKVNGLKSYDYHIWIERLMPVMVRGYLPEHVWRVLAELSHFFRTVCAKQICESVIEKLHDQVPELICKLEMIFPPAEATVLGEMADATTTYYADDVPTMHNPISRYNIDEPKHDPKLLLFKCHGGKAGASKRGILTREEKDCIMFYVVTNMHELLRFIRADVYVVAHQAKQVHYLPYPCQKEYLKGWEVMFKVSPHGKLPMPSDEDYNNIDLVTYEGIFYQEQENFGDFEIQIGLEDLENEAQIHGETVVEVEDEVEVEVEVEDVVEVEDEVEDEAEGEDEDEVEVEDEDESTEGDMEVEMEVEMEVDGQDKEAEMEMASKKLRIRGEAQVPDERREPTSHEAKALIIPNDKDNWTYDKGVRQPSSMLGALIRMYWPGFYTPVPGGEKKLAETWADYEAAPCPGFGKASDAVYTKFWTHYKVPDDMVEHGKAVLTRACQRLTRQQWYNQKHTCIGHFKAEHGTRVKKADNIRDDTQLTKEDYMKVMPLWCENKEDAFEALVARWVGEDADFNAKSARNKANRGTGGTHSAGSRSTERYRKHKEAELGEPLTEVGGWQKMKLKQPDLSQPQPSLPEYFGYAEDELENYCSAFKGLHPEVDDPIQEETDLTAIMVAGRGSEHGRTKLLSGVIKPQRTLTQIRSTLTAGDPPIAPPRHHRTDAHFEAAYAATYETYLTVVADWDLKRAAWEEYQEATSHALRMFFQTGERIALPEEEPPRPGPTPVCPSREAFAATYYARTPGTGSSRNRPKFIARGHTDAPRPPFSRCFRVFSC</sequence>
<feature type="region of interest" description="Disordered" evidence="1">
    <location>
        <begin position="514"/>
        <end position="541"/>
    </location>
</feature>
<feature type="region of interest" description="Disordered" evidence="1">
    <location>
        <begin position="760"/>
        <end position="784"/>
    </location>
</feature>
<dbReference type="AlphaFoldDB" id="A0AAD8WRV8"/>
<accession>A0AAD8WRV8</accession>
<reference evidence="2" key="1">
    <citation type="submission" date="2023-07" db="EMBL/GenBank/DDBJ databases">
        <title>A chromosome-level genome assembly of Lolium multiflorum.</title>
        <authorList>
            <person name="Chen Y."/>
            <person name="Copetti D."/>
            <person name="Kolliker R."/>
            <person name="Studer B."/>
        </authorList>
    </citation>
    <scope>NUCLEOTIDE SEQUENCE</scope>
    <source>
        <strain evidence="2">02402/16</strain>
        <tissue evidence="2">Leaf</tissue>
    </source>
</reference>
<name>A0AAD8WRV8_LOLMU</name>
<organism evidence="2 3">
    <name type="scientific">Lolium multiflorum</name>
    <name type="common">Italian ryegrass</name>
    <name type="synonym">Lolium perenne subsp. multiflorum</name>
    <dbReference type="NCBI Taxonomy" id="4521"/>
    <lineage>
        <taxon>Eukaryota</taxon>
        <taxon>Viridiplantae</taxon>
        <taxon>Streptophyta</taxon>
        <taxon>Embryophyta</taxon>
        <taxon>Tracheophyta</taxon>
        <taxon>Spermatophyta</taxon>
        <taxon>Magnoliopsida</taxon>
        <taxon>Liliopsida</taxon>
        <taxon>Poales</taxon>
        <taxon>Poaceae</taxon>
        <taxon>BOP clade</taxon>
        <taxon>Pooideae</taxon>
        <taxon>Poodae</taxon>
        <taxon>Poeae</taxon>
        <taxon>Poeae Chloroplast Group 2 (Poeae type)</taxon>
        <taxon>Loliodinae</taxon>
        <taxon>Loliinae</taxon>
        <taxon>Lolium</taxon>
    </lineage>
</organism>
<dbReference type="InterPro" id="IPR004242">
    <property type="entry name" value="Transposase_21"/>
</dbReference>